<evidence type="ECO:0000313" key="11">
    <source>
        <dbReference type="Proteomes" id="UP000580517"/>
    </source>
</evidence>
<feature type="transmembrane region" description="Helical" evidence="8">
    <location>
        <begin position="480"/>
        <end position="501"/>
    </location>
</feature>
<dbReference type="PROSITE" id="PS50928">
    <property type="entry name" value="ABC_TM1"/>
    <property type="match status" value="2"/>
</dbReference>
<feature type="transmembrane region" description="Helical" evidence="8">
    <location>
        <begin position="536"/>
        <end position="556"/>
    </location>
</feature>
<dbReference type="Gene3D" id="1.10.3720.10">
    <property type="entry name" value="MetI-like"/>
    <property type="match status" value="2"/>
</dbReference>
<dbReference type="InterPro" id="IPR035906">
    <property type="entry name" value="MetI-like_sf"/>
</dbReference>
<reference evidence="10 11" key="1">
    <citation type="submission" date="2020-07" db="EMBL/GenBank/DDBJ databases">
        <title>Taxonomic revisions and descriptions of new bacterial species based on genomic comparisons in the high-G+C-content subgroup of the family Alcaligenaceae.</title>
        <authorList>
            <person name="Szabo A."/>
            <person name="Felfoldi T."/>
        </authorList>
    </citation>
    <scope>NUCLEOTIDE SEQUENCE [LARGE SCALE GENOMIC DNA]</scope>
    <source>
        <strain evidence="10 11">DSM 25264</strain>
    </source>
</reference>
<feature type="transmembrane region" description="Helical" evidence="8">
    <location>
        <begin position="211"/>
        <end position="233"/>
    </location>
</feature>
<keyword evidence="6 8" id="KW-1133">Transmembrane helix</keyword>
<keyword evidence="7 8" id="KW-0472">Membrane</keyword>
<dbReference type="AlphaFoldDB" id="A0A853F6R2"/>
<evidence type="ECO:0000256" key="5">
    <source>
        <dbReference type="ARBA" id="ARBA00022692"/>
    </source>
</evidence>
<evidence type="ECO:0000256" key="6">
    <source>
        <dbReference type="ARBA" id="ARBA00022989"/>
    </source>
</evidence>
<dbReference type="Pfam" id="PF00528">
    <property type="entry name" value="BPD_transp_1"/>
    <property type="match status" value="2"/>
</dbReference>
<dbReference type="InterPro" id="IPR000515">
    <property type="entry name" value="MetI-like"/>
</dbReference>
<name>A0A853F6R2_9BURK</name>
<keyword evidence="3" id="KW-1003">Cell membrane</keyword>
<feature type="transmembrane region" description="Helical" evidence="8">
    <location>
        <begin position="260"/>
        <end position="282"/>
    </location>
</feature>
<keyword evidence="4" id="KW-0997">Cell inner membrane</keyword>
<dbReference type="CDD" id="cd06261">
    <property type="entry name" value="TM_PBP2"/>
    <property type="match status" value="2"/>
</dbReference>
<comment type="similarity">
    <text evidence="8">Belongs to the binding-protein-dependent transport system permease family.</text>
</comment>
<dbReference type="EMBL" id="JACCEW010000001">
    <property type="protein sequence ID" value="NYT36265.1"/>
    <property type="molecule type" value="Genomic_DNA"/>
</dbReference>
<dbReference type="Proteomes" id="UP000580517">
    <property type="component" value="Unassembled WGS sequence"/>
</dbReference>
<dbReference type="PANTHER" id="PTHR43357">
    <property type="entry name" value="INNER MEMBRANE ABC TRANSPORTER PERMEASE PROTEIN YDCV"/>
    <property type="match status" value="1"/>
</dbReference>
<dbReference type="PANTHER" id="PTHR43357:SF4">
    <property type="entry name" value="INNER MEMBRANE ABC TRANSPORTER PERMEASE PROTEIN YDCV"/>
    <property type="match status" value="1"/>
</dbReference>
<keyword evidence="11" id="KW-1185">Reference proteome</keyword>
<keyword evidence="5 8" id="KW-0812">Transmembrane</keyword>
<evidence type="ECO:0000256" key="7">
    <source>
        <dbReference type="ARBA" id="ARBA00023136"/>
    </source>
</evidence>
<proteinExistence type="inferred from homology"/>
<organism evidence="10 11">
    <name type="scientific">Allopusillimonas soli</name>
    <dbReference type="NCBI Taxonomy" id="659016"/>
    <lineage>
        <taxon>Bacteria</taxon>
        <taxon>Pseudomonadati</taxon>
        <taxon>Pseudomonadota</taxon>
        <taxon>Betaproteobacteria</taxon>
        <taxon>Burkholderiales</taxon>
        <taxon>Alcaligenaceae</taxon>
        <taxon>Allopusillimonas</taxon>
    </lineage>
</organism>
<evidence type="ECO:0000259" key="9">
    <source>
        <dbReference type="PROSITE" id="PS50928"/>
    </source>
</evidence>
<feature type="transmembrane region" description="Helical" evidence="8">
    <location>
        <begin position="74"/>
        <end position="96"/>
    </location>
</feature>
<comment type="caution">
    <text evidence="10">The sequence shown here is derived from an EMBL/GenBank/DDBJ whole genome shotgun (WGS) entry which is preliminary data.</text>
</comment>
<dbReference type="SUPFAM" id="SSF161098">
    <property type="entry name" value="MetI-like"/>
    <property type="match status" value="2"/>
</dbReference>
<keyword evidence="2 8" id="KW-0813">Transport</keyword>
<evidence type="ECO:0000256" key="1">
    <source>
        <dbReference type="ARBA" id="ARBA00004429"/>
    </source>
</evidence>
<feature type="transmembrane region" description="Helical" evidence="8">
    <location>
        <begin position="303"/>
        <end position="330"/>
    </location>
</feature>
<evidence type="ECO:0000256" key="2">
    <source>
        <dbReference type="ARBA" id="ARBA00022448"/>
    </source>
</evidence>
<feature type="transmembrane region" description="Helical" evidence="8">
    <location>
        <begin position="148"/>
        <end position="172"/>
    </location>
</feature>
<sequence>MTASLWSSRVMLSGDVLRRGPAIAIIYVTLAVVILYPVVIIFTEPFSGTDISLTTSFIRVFSDSEVIRALGNTFLISLVSVIIAAFIGVALAWLVARTDMPGKGFFDPLNMIPFYLSSIVGALSWQVILAPRTGLLNVFLSDILGPQAILNIYSVGGISFVLGLFYAPYIYLFTLGSLQSMDPSLEEAARMSGASVLRTAFRVTLPLSAPAIFSASLLVFVTCAGIFGVPLVLGAPGRVDTLSTLIFRAVGDYPADYGEAAVLSLALFAFTASLIALQLYLLRGKAFITVTGKAYRPGLLKLGGWRWAGFALNSVYLLLVLAPLLALLLVSLQNTWTGVFEWGRMTLENYRKVLFLEDVARRGLFNSLFISVIGATIAVAFCGLLALILHRTRLPMRRGIAFLAMVPVALPGIVLGVAFLMAFISTPLYGTIWLIMIAYIVHYLPTGVRNMESLVQAVSRELDESARMSGANWRQAMMRIVIPLIAPGMVSTWILLFVTFIREVSASMILYTYGTETMTMALIQIMEYEPYGVSGAFGILQTVLLLLCVVLIRWLAKLDFSRSRLLAV</sequence>
<protein>
    <submittedName>
        <fullName evidence="10">Iron ABC transporter permease</fullName>
    </submittedName>
</protein>
<gene>
    <name evidence="10" type="ORF">H0A68_05215</name>
</gene>
<evidence type="ECO:0000256" key="3">
    <source>
        <dbReference type="ARBA" id="ARBA00022475"/>
    </source>
</evidence>
<feature type="transmembrane region" description="Helical" evidence="8">
    <location>
        <begin position="400"/>
        <end position="422"/>
    </location>
</feature>
<feature type="transmembrane region" description="Helical" evidence="8">
    <location>
        <begin position="428"/>
        <end position="444"/>
    </location>
</feature>
<dbReference type="RefSeq" id="WP_129968163.1">
    <property type="nucleotide sequence ID" value="NZ_JACCEW010000001.1"/>
</dbReference>
<feature type="transmembrane region" description="Helical" evidence="8">
    <location>
        <begin position="21"/>
        <end position="42"/>
    </location>
</feature>
<accession>A0A853F6R2</accession>
<feature type="transmembrane region" description="Helical" evidence="8">
    <location>
        <begin position="108"/>
        <end position="128"/>
    </location>
</feature>
<dbReference type="GO" id="GO:0005886">
    <property type="term" value="C:plasma membrane"/>
    <property type="evidence" value="ECO:0007669"/>
    <property type="project" value="UniProtKB-SubCell"/>
</dbReference>
<feature type="domain" description="ABC transmembrane type-1" evidence="9">
    <location>
        <begin position="364"/>
        <end position="552"/>
    </location>
</feature>
<feature type="transmembrane region" description="Helical" evidence="8">
    <location>
        <begin position="364"/>
        <end position="388"/>
    </location>
</feature>
<evidence type="ECO:0000313" key="10">
    <source>
        <dbReference type="EMBL" id="NYT36265.1"/>
    </source>
</evidence>
<feature type="domain" description="ABC transmembrane type-1" evidence="9">
    <location>
        <begin position="70"/>
        <end position="278"/>
    </location>
</feature>
<dbReference type="GO" id="GO:0055085">
    <property type="term" value="P:transmembrane transport"/>
    <property type="evidence" value="ECO:0007669"/>
    <property type="project" value="InterPro"/>
</dbReference>
<comment type="subcellular location">
    <subcellularLocation>
        <location evidence="1">Cell inner membrane</location>
        <topology evidence="1">Multi-pass membrane protein</topology>
    </subcellularLocation>
    <subcellularLocation>
        <location evidence="8">Cell membrane</location>
        <topology evidence="8">Multi-pass membrane protein</topology>
    </subcellularLocation>
</comment>
<evidence type="ECO:0000256" key="8">
    <source>
        <dbReference type="RuleBase" id="RU363032"/>
    </source>
</evidence>
<dbReference type="OrthoDB" id="9807047at2"/>
<evidence type="ECO:0000256" key="4">
    <source>
        <dbReference type="ARBA" id="ARBA00022519"/>
    </source>
</evidence>